<evidence type="ECO:0000259" key="1">
    <source>
        <dbReference type="Pfam" id="PF00882"/>
    </source>
</evidence>
<accession>A0ABR9B0V8</accession>
<evidence type="ECO:0000313" key="2">
    <source>
        <dbReference type="EMBL" id="MBD8499072.1"/>
    </source>
</evidence>
<dbReference type="InterPro" id="IPR029002">
    <property type="entry name" value="PLPC/GPLD1"/>
</dbReference>
<evidence type="ECO:0000313" key="3">
    <source>
        <dbReference type="Proteomes" id="UP000634529"/>
    </source>
</evidence>
<dbReference type="Pfam" id="PF00882">
    <property type="entry name" value="Zn_dep_PLPC"/>
    <property type="match status" value="1"/>
</dbReference>
<dbReference type="EMBL" id="JACYTN010000008">
    <property type="protein sequence ID" value="MBD8499072.1"/>
    <property type="molecule type" value="Genomic_DNA"/>
</dbReference>
<name>A0ABR9B0V8_9BACL</name>
<sequence length="341" mass="39727">MPNIWTHMIFGQEVVKQAGLSSWIDNQSHSKWFNMGCQGPDFLFYHHFLPWKQDKTMNKVGSAMHNQQCGPVLMDLLTRTNPADRADAVYVLGFLLHHILDRHMHPYVFVRSGFKKWDHQRFEVLMDTHVAKRKLGVETWRTPVWKWIDVGPSFSTNMLNSFEAVVTAHYPEFEDQIRREAWNESIRDMVQAQKLFHDPYGWKRIVTFNQIEPMMYKKQVAPYDVMNEARRPWPDPTGLDKQTSTSVWDMWEAAAEDAASAIQAVLIYWRAKERASVDSKSTVEAQTTHWNEVSWIHNTQIPHVEAAKQALQQAVGNHSYETGLPLEQNRPIVVEDPIWSS</sequence>
<dbReference type="RefSeq" id="WP_192025429.1">
    <property type="nucleotide sequence ID" value="NZ_JACYTN010000008.1"/>
</dbReference>
<protein>
    <submittedName>
        <fullName evidence="2">Zinc dependent phospholipase C family protein</fullName>
    </submittedName>
</protein>
<keyword evidence="3" id="KW-1185">Reference proteome</keyword>
<gene>
    <name evidence="2" type="ORF">IFO66_12230</name>
</gene>
<dbReference type="Proteomes" id="UP000634529">
    <property type="component" value="Unassembled WGS sequence"/>
</dbReference>
<proteinExistence type="predicted"/>
<feature type="domain" description="Phospholipase C/D" evidence="1">
    <location>
        <begin position="6"/>
        <end position="133"/>
    </location>
</feature>
<organism evidence="2 3">
    <name type="scientific">Paenibacillus arenosi</name>
    <dbReference type="NCBI Taxonomy" id="2774142"/>
    <lineage>
        <taxon>Bacteria</taxon>
        <taxon>Bacillati</taxon>
        <taxon>Bacillota</taxon>
        <taxon>Bacilli</taxon>
        <taxon>Bacillales</taxon>
        <taxon>Paenibacillaceae</taxon>
        <taxon>Paenibacillus</taxon>
    </lineage>
</organism>
<reference evidence="2 3" key="1">
    <citation type="submission" date="2020-09" db="EMBL/GenBank/DDBJ databases">
        <title>Paenibacillus sp. CAU 1523 isolated from sand of Haeundae Beach.</title>
        <authorList>
            <person name="Kim W."/>
        </authorList>
    </citation>
    <scope>NUCLEOTIDE SEQUENCE [LARGE SCALE GENOMIC DNA]</scope>
    <source>
        <strain evidence="2 3">CAU 1523</strain>
    </source>
</reference>
<comment type="caution">
    <text evidence="2">The sequence shown here is derived from an EMBL/GenBank/DDBJ whole genome shotgun (WGS) entry which is preliminary data.</text>
</comment>